<dbReference type="STRING" id="765915.A0A1Y2I2E8"/>
<protein>
    <recommendedName>
        <fullName evidence="4">Tyrosinase copper-binding domain-containing protein</fullName>
    </recommendedName>
</protein>
<keyword evidence="6" id="KW-1185">Reference proteome</keyword>
<feature type="compositionally biased region" description="Polar residues" evidence="2">
    <location>
        <begin position="532"/>
        <end position="541"/>
    </location>
</feature>
<dbReference type="InterPro" id="IPR008922">
    <property type="entry name" value="Di-copper_centre_dom_sf"/>
</dbReference>
<accession>A0A1Y2I2E8</accession>
<dbReference type="InterPro" id="IPR050316">
    <property type="entry name" value="Tyrosinase/Hemocyanin"/>
</dbReference>
<feature type="chain" id="PRO_5013096120" description="Tyrosinase copper-binding domain-containing protein" evidence="3">
    <location>
        <begin position="28"/>
        <end position="572"/>
    </location>
</feature>
<dbReference type="SUPFAM" id="SSF48056">
    <property type="entry name" value="Di-copper centre-containing domain"/>
    <property type="match status" value="1"/>
</dbReference>
<organism evidence="5 6">
    <name type="scientific">Catenaria anguillulae PL171</name>
    <dbReference type="NCBI Taxonomy" id="765915"/>
    <lineage>
        <taxon>Eukaryota</taxon>
        <taxon>Fungi</taxon>
        <taxon>Fungi incertae sedis</taxon>
        <taxon>Blastocladiomycota</taxon>
        <taxon>Blastocladiomycetes</taxon>
        <taxon>Blastocladiales</taxon>
        <taxon>Catenariaceae</taxon>
        <taxon>Catenaria</taxon>
    </lineage>
</organism>
<keyword evidence="1" id="KW-0479">Metal-binding</keyword>
<feature type="compositionally biased region" description="Low complexity" evidence="2">
    <location>
        <begin position="29"/>
        <end position="56"/>
    </location>
</feature>
<evidence type="ECO:0000256" key="3">
    <source>
        <dbReference type="SAM" id="SignalP"/>
    </source>
</evidence>
<keyword evidence="3" id="KW-0732">Signal</keyword>
<dbReference type="Pfam" id="PF00264">
    <property type="entry name" value="Tyrosinase"/>
    <property type="match status" value="1"/>
</dbReference>
<dbReference type="InterPro" id="IPR002227">
    <property type="entry name" value="Tyrosinase_Cu-bd"/>
</dbReference>
<name>A0A1Y2I2E8_9FUNG</name>
<dbReference type="PROSITE" id="PS00497">
    <property type="entry name" value="TYROSINASE_1"/>
    <property type="match status" value="1"/>
</dbReference>
<evidence type="ECO:0000256" key="2">
    <source>
        <dbReference type="SAM" id="MobiDB-lite"/>
    </source>
</evidence>
<dbReference type="AlphaFoldDB" id="A0A1Y2I2E8"/>
<feature type="domain" description="Tyrosinase copper-binding" evidence="4">
    <location>
        <begin position="243"/>
        <end position="260"/>
    </location>
</feature>
<feature type="region of interest" description="Disordered" evidence="2">
    <location>
        <begin position="29"/>
        <end position="57"/>
    </location>
</feature>
<gene>
    <name evidence="5" type="ORF">BCR44DRAFT_1424249</name>
</gene>
<dbReference type="PRINTS" id="PR00092">
    <property type="entry name" value="TYROSINASE"/>
</dbReference>
<evidence type="ECO:0000259" key="4">
    <source>
        <dbReference type="PROSITE" id="PS00497"/>
    </source>
</evidence>
<dbReference type="GO" id="GO:0046872">
    <property type="term" value="F:metal ion binding"/>
    <property type="evidence" value="ECO:0007669"/>
    <property type="project" value="UniProtKB-KW"/>
</dbReference>
<evidence type="ECO:0000313" key="6">
    <source>
        <dbReference type="Proteomes" id="UP000193411"/>
    </source>
</evidence>
<evidence type="ECO:0000256" key="1">
    <source>
        <dbReference type="ARBA" id="ARBA00022723"/>
    </source>
</evidence>
<dbReference type="GO" id="GO:0016491">
    <property type="term" value="F:oxidoreductase activity"/>
    <property type="evidence" value="ECO:0007669"/>
    <property type="project" value="InterPro"/>
</dbReference>
<dbReference type="Gene3D" id="1.10.1280.10">
    <property type="entry name" value="Di-copper center containing domain from catechol oxidase"/>
    <property type="match status" value="1"/>
</dbReference>
<sequence length="572" mass="61444">MVPAASLTPLMRLLLAALALAATTALAAPQSSSATAPRQSSSPTTSSSAAPAFTLPNTLTDAGPRANGFTVWHSAPVPASWPVIFSAAPPNLDLSNRNNPSIDSEPFVFTWTFSPQPNTPPQPAACTIAGMPFVSPCVGRVVEFTFAGAGDFTAQCIVTRGNERVGVLTVPITIQRPGSGADRQRATRREFRDLHPADWSRFVSAAMGLKALRIWDHMSLTHAMTFLNTSGGMPGASPRTSAHSSPAFLTWHRVYVRIFERLFEKILGDESFGLPFQLSTDHPNLAWLRSFRPSAASPYPLFTDKYVGPSGDLARGSAVPSGPFCSTNSGSSACTSKWEYPQRLGLGTTFVQRALGNATNVRLPTAEQVALMMDLTEYDVAPFDSAKFVGAFAMGGGPFGGMHNDVHRWIGGTMLNVRYSILDPVFLLHHNNVERLFYLWQKQHSCQVASCWRPRTSDLNGMADLPGVVATRSGLRLRGHMIDDEMHPWRIRHQDVWGADGVSDYVYADPKVAGPPPGNLADPATRGAGGSDKNSTRSGSTVFDRPSAAMTRWSVGMAGVLATAVSLMASVV</sequence>
<feature type="region of interest" description="Disordered" evidence="2">
    <location>
        <begin position="516"/>
        <end position="543"/>
    </location>
</feature>
<dbReference type="EMBL" id="MCFL01000002">
    <property type="protein sequence ID" value="ORZ41038.1"/>
    <property type="molecule type" value="Genomic_DNA"/>
</dbReference>
<dbReference type="OrthoDB" id="6132182at2759"/>
<comment type="caution">
    <text evidence="5">The sequence shown here is derived from an EMBL/GenBank/DDBJ whole genome shotgun (WGS) entry which is preliminary data.</text>
</comment>
<dbReference type="PANTHER" id="PTHR11474">
    <property type="entry name" value="TYROSINASE FAMILY MEMBER"/>
    <property type="match status" value="1"/>
</dbReference>
<reference evidence="5 6" key="1">
    <citation type="submission" date="2016-07" db="EMBL/GenBank/DDBJ databases">
        <title>Pervasive Adenine N6-methylation of Active Genes in Fungi.</title>
        <authorList>
            <consortium name="DOE Joint Genome Institute"/>
            <person name="Mondo S.J."/>
            <person name="Dannebaum R.O."/>
            <person name="Kuo R.C."/>
            <person name="Labutti K."/>
            <person name="Haridas S."/>
            <person name="Kuo A."/>
            <person name="Salamov A."/>
            <person name="Ahrendt S.R."/>
            <person name="Lipzen A."/>
            <person name="Sullivan W."/>
            <person name="Andreopoulos W.B."/>
            <person name="Clum A."/>
            <person name="Lindquist E."/>
            <person name="Daum C."/>
            <person name="Ramamoorthy G.K."/>
            <person name="Gryganskyi A."/>
            <person name="Culley D."/>
            <person name="Magnuson J.K."/>
            <person name="James T.Y."/>
            <person name="O'Malley M.A."/>
            <person name="Stajich J.E."/>
            <person name="Spatafora J.W."/>
            <person name="Visel A."/>
            <person name="Grigoriev I.V."/>
        </authorList>
    </citation>
    <scope>NUCLEOTIDE SEQUENCE [LARGE SCALE GENOMIC DNA]</scope>
    <source>
        <strain evidence="5 6">PL171</strain>
    </source>
</reference>
<proteinExistence type="predicted"/>
<feature type="signal peptide" evidence="3">
    <location>
        <begin position="1"/>
        <end position="27"/>
    </location>
</feature>
<dbReference type="Proteomes" id="UP000193411">
    <property type="component" value="Unassembled WGS sequence"/>
</dbReference>
<evidence type="ECO:0000313" key="5">
    <source>
        <dbReference type="EMBL" id="ORZ41038.1"/>
    </source>
</evidence>